<dbReference type="Proteomes" id="UP000596742">
    <property type="component" value="Unassembled WGS sequence"/>
</dbReference>
<organism evidence="2 3">
    <name type="scientific">Mytilus galloprovincialis</name>
    <name type="common">Mediterranean mussel</name>
    <dbReference type="NCBI Taxonomy" id="29158"/>
    <lineage>
        <taxon>Eukaryota</taxon>
        <taxon>Metazoa</taxon>
        <taxon>Spiralia</taxon>
        <taxon>Lophotrochozoa</taxon>
        <taxon>Mollusca</taxon>
        <taxon>Bivalvia</taxon>
        <taxon>Autobranchia</taxon>
        <taxon>Pteriomorphia</taxon>
        <taxon>Mytilida</taxon>
        <taxon>Mytiloidea</taxon>
        <taxon>Mytilidae</taxon>
        <taxon>Mytilinae</taxon>
        <taxon>Mytilus</taxon>
    </lineage>
</organism>
<dbReference type="GO" id="GO:0003735">
    <property type="term" value="F:structural constituent of ribosome"/>
    <property type="evidence" value="ECO:0007669"/>
    <property type="project" value="TreeGrafter"/>
</dbReference>
<evidence type="ECO:0000313" key="2">
    <source>
        <dbReference type="EMBL" id="VDI59788.1"/>
    </source>
</evidence>
<feature type="region of interest" description="Disordered" evidence="1">
    <location>
        <begin position="1"/>
        <end position="31"/>
    </location>
</feature>
<feature type="compositionally biased region" description="Polar residues" evidence="1">
    <location>
        <begin position="21"/>
        <end position="31"/>
    </location>
</feature>
<dbReference type="Pfam" id="PF10245">
    <property type="entry name" value="MRP-S22"/>
    <property type="match status" value="1"/>
</dbReference>
<dbReference type="EMBL" id="UYJE01007979">
    <property type="protein sequence ID" value="VDI59788.1"/>
    <property type="molecule type" value="Genomic_DNA"/>
</dbReference>
<feature type="compositionally biased region" description="Gly residues" evidence="1">
    <location>
        <begin position="7"/>
        <end position="19"/>
    </location>
</feature>
<sequence length="372" mass="42609">MKPGPGADAGPGLNTGPGLGASSSPGKSASLHNKDPLPVFLQERVQTILKQMTGFDMAKVFSFNLTLKGKKPTFALVTDEQLEEMHLKAIRKAVYKLQMPPVMKADEPVEQVYGQDPEIANLLDFKFVFTDISIGLKDRDRHVTVRDTDGSLRPATSDEKQRACQMYSTNEVRKVIMPKMFEPDHLENILHEKNYIYLLERACIQFEPDSPDFIRVCNRVYNHVAETQTFNALRSTRFFGPMTFYFAWNNRIESLLTDMIQNDLLEDAIDLIELYQIIHPSVNMLESINMVTMEIDNVEQSEEAMKQLKKNKLMNGYCIKRETDENTISEKLKILMDFCKHHASKEHAAELELSIQTYEDRLQSHQITQQNA</sequence>
<dbReference type="InterPro" id="IPR019374">
    <property type="entry name" value="Ribosomal_mS22"/>
</dbReference>
<dbReference type="GO" id="GO:0005763">
    <property type="term" value="C:mitochondrial small ribosomal subunit"/>
    <property type="evidence" value="ECO:0007669"/>
    <property type="project" value="TreeGrafter"/>
</dbReference>
<protein>
    <submittedName>
        <fullName evidence="2">Small subunit ribosomal protein S22</fullName>
    </submittedName>
</protein>
<gene>
    <name evidence="2" type="ORF">MGAL_10B065374</name>
</gene>
<keyword evidence="2" id="KW-0687">Ribonucleoprotein</keyword>
<proteinExistence type="predicted"/>
<name>A0A8B6G7A1_MYTGA</name>
<accession>A0A8B6G7A1</accession>
<keyword evidence="2" id="KW-0689">Ribosomal protein</keyword>
<comment type="caution">
    <text evidence="2">The sequence shown here is derived from an EMBL/GenBank/DDBJ whole genome shotgun (WGS) entry which is preliminary data.</text>
</comment>
<dbReference type="PANTHER" id="PTHR13071">
    <property type="entry name" value="MITOCHONDRIAL 28S RIBOSOMAL PROTEIN S22"/>
    <property type="match status" value="1"/>
</dbReference>
<evidence type="ECO:0000256" key="1">
    <source>
        <dbReference type="SAM" id="MobiDB-lite"/>
    </source>
</evidence>
<dbReference type="AlphaFoldDB" id="A0A8B6G7A1"/>
<reference evidence="2" key="1">
    <citation type="submission" date="2018-11" db="EMBL/GenBank/DDBJ databases">
        <authorList>
            <person name="Alioto T."/>
            <person name="Alioto T."/>
        </authorList>
    </citation>
    <scope>NUCLEOTIDE SEQUENCE</scope>
</reference>
<evidence type="ECO:0000313" key="3">
    <source>
        <dbReference type="Proteomes" id="UP000596742"/>
    </source>
</evidence>
<keyword evidence="3" id="KW-1185">Reference proteome</keyword>
<dbReference type="PANTHER" id="PTHR13071:SF4">
    <property type="entry name" value="SMALL RIBOSOMAL SUBUNIT PROTEIN MS22"/>
    <property type="match status" value="1"/>
</dbReference>